<gene>
    <name evidence="3" type="ordered locus">Paes_0081</name>
    <name evidence="4" type="ordered locus">Paes_1318</name>
    <name evidence="5" type="ordered locus">Paes_1409</name>
    <name evidence="6" type="ordered locus">Paes_2151</name>
    <name evidence="7" type="ordered locus">Paes_2199</name>
    <name evidence="8" type="ordered locus">Paes_2297</name>
</gene>
<dbReference type="AlphaFoldDB" id="B4S347"/>
<dbReference type="Pfam" id="PF01548">
    <property type="entry name" value="DEDD_Tnp_IS110"/>
    <property type="match status" value="1"/>
</dbReference>
<keyword evidence="9" id="KW-1185">Reference proteome</keyword>
<dbReference type="EMBL" id="CP001108">
    <property type="protein sequence ID" value="ACF46430.1"/>
    <property type="molecule type" value="Genomic_DNA"/>
</dbReference>
<evidence type="ECO:0000313" key="4">
    <source>
        <dbReference type="EMBL" id="ACF46343.1"/>
    </source>
</evidence>
<dbReference type="GO" id="GO:0006313">
    <property type="term" value="P:DNA transposition"/>
    <property type="evidence" value="ECO:0007669"/>
    <property type="project" value="InterPro"/>
</dbReference>
<dbReference type="NCBIfam" id="NF033542">
    <property type="entry name" value="transpos_IS110"/>
    <property type="match status" value="1"/>
</dbReference>
<evidence type="ECO:0000313" key="9">
    <source>
        <dbReference type="Proteomes" id="UP000002725"/>
    </source>
</evidence>
<dbReference type="KEGG" id="paa:Paes_0081"/>
<evidence type="ECO:0000259" key="1">
    <source>
        <dbReference type="Pfam" id="PF01548"/>
    </source>
</evidence>
<dbReference type="RefSeq" id="WP_012504678.1">
    <property type="nucleotide sequence ID" value="NC_011059.1"/>
</dbReference>
<evidence type="ECO:0000313" key="5">
    <source>
        <dbReference type="EMBL" id="ACF46430.1"/>
    </source>
</evidence>
<dbReference type="InterPro" id="IPR047650">
    <property type="entry name" value="Transpos_IS110"/>
</dbReference>
<dbReference type="Pfam" id="PF02371">
    <property type="entry name" value="Transposase_20"/>
    <property type="match status" value="1"/>
</dbReference>
<dbReference type="KEGG" id="paa:Paes_1409"/>
<feature type="domain" description="Transposase IS110-like N-terminal" evidence="1">
    <location>
        <begin position="27"/>
        <end position="188"/>
    </location>
</feature>
<reference evidence="3 9" key="1">
    <citation type="submission" date="2008-06" db="EMBL/GenBank/DDBJ databases">
        <title>Complete sequence of chromosome of Prosthecochloris aestuarii DSM 271.</title>
        <authorList>
            <consortium name="US DOE Joint Genome Institute"/>
            <person name="Lucas S."/>
            <person name="Copeland A."/>
            <person name="Lapidus A."/>
            <person name="Glavina del Rio T."/>
            <person name="Dalin E."/>
            <person name="Tice H."/>
            <person name="Bruce D."/>
            <person name="Goodwin L."/>
            <person name="Pitluck S."/>
            <person name="Schmutz J."/>
            <person name="Larimer F."/>
            <person name="Land M."/>
            <person name="Hauser L."/>
            <person name="Kyrpides N."/>
            <person name="Anderson I."/>
            <person name="Liu Z."/>
            <person name="Li T."/>
            <person name="Zhao F."/>
            <person name="Overmann J."/>
            <person name="Bryant D.A."/>
            <person name="Richardson P."/>
        </authorList>
    </citation>
    <scope>NUCLEOTIDE SEQUENCE [LARGE SCALE GENOMIC DNA]</scope>
    <source>
        <strain evidence="3">DSM 271</strain>
        <strain evidence="9">DSM 271 / SK 413</strain>
    </source>
</reference>
<dbReference type="eggNOG" id="COG3547">
    <property type="taxonomic scope" value="Bacteria"/>
</dbReference>
<evidence type="ECO:0000313" key="3">
    <source>
        <dbReference type="EMBL" id="ACF45141.1"/>
    </source>
</evidence>
<dbReference type="EMBL" id="CP001108">
    <property type="protein sequence ID" value="ACF47201.1"/>
    <property type="molecule type" value="Genomic_DNA"/>
</dbReference>
<evidence type="ECO:0000313" key="6">
    <source>
        <dbReference type="EMBL" id="ACF47154.1"/>
    </source>
</evidence>
<dbReference type="EMBL" id="CP001108">
    <property type="protein sequence ID" value="ACF47154.1"/>
    <property type="molecule type" value="Genomic_DNA"/>
</dbReference>
<dbReference type="KEGG" id="paa:Paes_2297"/>
<dbReference type="KEGG" id="paa:Paes_1318"/>
<dbReference type="GO" id="GO:0003677">
    <property type="term" value="F:DNA binding"/>
    <property type="evidence" value="ECO:0007669"/>
    <property type="project" value="InterPro"/>
</dbReference>
<dbReference type="InterPro" id="IPR003346">
    <property type="entry name" value="Transposase_20"/>
</dbReference>
<feature type="domain" description="Transposase IS116/IS110/IS902 C-terminal" evidence="2">
    <location>
        <begin position="295"/>
        <end position="372"/>
    </location>
</feature>
<dbReference type="Proteomes" id="UP000002725">
    <property type="component" value="Chromosome"/>
</dbReference>
<dbReference type="KEGG" id="paa:Paes_2151"/>
<dbReference type="PANTHER" id="PTHR33055:SF13">
    <property type="entry name" value="TRANSPOSASE"/>
    <property type="match status" value="1"/>
</dbReference>
<dbReference type="EMBL" id="CP001108">
    <property type="protein sequence ID" value="ACF45141.1"/>
    <property type="molecule type" value="Genomic_DNA"/>
</dbReference>
<dbReference type="HOGENOM" id="CLU_036902_4_1_10"/>
<name>B4S347_PROA2</name>
<dbReference type="STRING" id="290512.Paes_0081"/>
<accession>B4S347</accession>
<dbReference type="InterPro" id="IPR002525">
    <property type="entry name" value="Transp_IS110-like_N"/>
</dbReference>
<organism evidence="3 9">
    <name type="scientific">Prosthecochloris aestuarii (strain DSM 271 / SK 413)</name>
    <dbReference type="NCBI Taxonomy" id="290512"/>
    <lineage>
        <taxon>Bacteria</taxon>
        <taxon>Pseudomonadati</taxon>
        <taxon>Chlorobiota</taxon>
        <taxon>Chlorobiia</taxon>
        <taxon>Chlorobiales</taxon>
        <taxon>Chlorobiaceae</taxon>
        <taxon>Prosthecochloris</taxon>
    </lineage>
</organism>
<dbReference type="PANTHER" id="PTHR33055">
    <property type="entry name" value="TRANSPOSASE FOR INSERTION SEQUENCE ELEMENT IS1111A"/>
    <property type="match status" value="1"/>
</dbReference>
<evidence type="ECO:0000313" key="7">
    <source>
        <dbReference type="EMBL" id="ACF47201.1"/>
    </source>
</evidence>
<protein>
    <submittedName>
        <fullName evidence="3">Transposase IS116/IS110/IS902 family protein</fullName>
    </submittedName>
</protein>
<evidence type="ECO:0000259" key="2">
    <source>
        <dbReference type="Pfam" id="PF02371"/>
    </source>
</evidence>
<dbReference type="EMBL" id="CP001108">
    <property type="protein sequence ID" value="ACF47296.1"/>
    <property type="molecule type" value="Genomic_DNA"/>
</dbReference>
<sequence>MQTETERLAAYRQLRTGIRGSEKHLIAGIDIAKDKHYAFFGTATGKTLCKQFTFPNSNEGFELLCSKAETLRLQHQLQQVVIGVEPTANYHKPLADHLVRHGLLVVQVSGVAVKKNRELLDGRWDKHDRKDAANIADLIAQGKCQFYDYPSPAIRELRELLHLKHTLKQEEHRIKTRIRNNLLAQFFPEMDQFMTTCQQDTLAVIGTCCSPEQIATLDYESFFAKVVTVYKGKRQEEHLLRIWQCARASIGCLAGNAPIYEGKVLIDQLLHLRQIIKELDEQIATLCSGFEEYPCLLSIPGIGPAISATILAAIGNPYRFDTTKQVIKLAGLDLSASRSGRSAVNATPIISKRGQAELRYALCQAALVAGSRNTFFRCWFAKKLQGRERERGIVGILRVKLAAKLLVIAWTMMKKKEMFAYERLNNC</sequence>
<dbReference type="KEGG" id="paa:Paes_2199"/>
<dbReference type="EMBL" id="CP001108">
    <property type="protein sequence ID" value="ACF46343.1"/>
    <property type="molecule type" value="Genomic_DNA"/>
</dbReference>
<evidence type="ECO:0000313" key="8">
    <source>
        <dbReference type="EMBL" id="ACF47296.1"/>
    </source>
</evidence>
<proteinExistence type="predicted"/>
<dbReference type="GO" id="GO:0004803">
    <property type="term" value="F:transposase activity"/>
    <property type="evidence" value="ECO:0007669"/>
    <property type="project" value="InterPro"/>
</dbReference>